<accession>A0A0B5E0Q7</accession>
<dbReference type="STRING" id="1208324.P73_1332"/>
<dbReference type="SMART" id="SM01034">
    <property type="entry name" value="BLUF"/>
    <property type="match status" value="1"/>
</dbReference>
<protein>
    <submittedName>
        <fullName evidence="2">BLUF domain-containing protein</fullName>
    </submittedName>
</protein>
<keyword evidence="3" id="KW-1185">Reference proteome</keyword>
<dbReference type="GO" id="GO:0071949">
    <property type="term" value="F:FAD binding"/>
    <property type="evidence" value="ECO:0007669"/>
    <property type="project" value="InterPro"/>
</dbReference>
<dbReference type="PROSITE" id="PS50925">
    <property type="entry name" value="BLUF"/>
    <property type="match status" value="1"/>
</dbReference>
<name>A0A0B5E0Q7_9RHOB</name>
<dbReference type="GO" id="GO:0009882">
    <property type="term" value="F:blue light photoreceptor activity"/>
    <property type="evidence" value="ECO:0007669"/>
    <property type="project" value="InterPro"/>
</dbReference>
<dbReference type="EMBL" id="CP004393">
    <property type="protein sequence ID" value="AJE46047.1"/>
    <property type="molecule type" value="Genomic_DNA"/>
</dbReference>
<dbReference type="RefSeq" id="WP_052453081.1">
    <property type="nucleotide sequence ID" value="NZ_CP004393.1"/>
</dbReference>
<dbReference type="OrthoDB" id="196105at2"/>
<dbReference type="Pfam" id="PF04940">
    <property type="entry name" value="BLUF"/>
    <property type="match status" value="1"/>
</dbReference>
<dbReference type="InterPro" id="IPR036046">
    <property type="entry name" value="Acylphosphatase-like_dom_sf"/>
</dbReference>
<dbReference type="SMR" id="A0A0B5E0Q7"/>
<dbReference type="HOGENOM" id="CLU_1616043_0_0_5"/>
<evidence type="ECO:0000313" key="2">
    <source>
        <dbReference type="EMBL" id="AJE46047.1"/>
    </source>
</evidence>
<evidence type="ECO:0000313" key="3">
    <source>
        <dbReference type="Proteomes" id="UP000031521"/>
    </source>
</evidence>
<evidence type="ECO:0000259" key="1">
    <source>
        <dbReference type="PROSITE" id="PS50925"/>
    </source>
</evidence>
<organism evidence="2 3">
    <name type="scientific">Celeribacter indicus</name>
    <dbReference type="NCBI Taxonomy" id="1208324"/>
    <lineage>
        <taxon>Bacteria</taxon>
        <taxon>Pseudomonadati</taxon>
        <taxon>Pseudomonadota</taxon>
        <taxon>Alphaproteobacteria</taxon>
        <taxon>Rhodobacterales</taxon>
        <taxon>Roseobacteraceae</taxon>
        <taxon>Celeribacter</taxon>
    </lineage>
</organism>
<feature type="domain" description="BLUF" evidence="1">
    <location>
        <begin position="3"/>
        <end position="95"/>
    </location>
</feature>
<dbReference type="AlphaFoldDB" id="A0A0B5E0Q7"/>
<proteinExistence type="predicted"/>
<dbReference type="Proteomes" id="UP000031521">
    <property type="component" value="Chromosome"/>
</dbReference>
<reference evidence="2 3" key="1">
    <citation type="journal article" date="2014" name="Int. J. Syst. Evol. Microbiol.">
        <title>Celeribacter indicus sp. nov., a polycyclic aromatic hydrocarbon-degrading bacterium from deep-sea sediment and reclassification of Huaishuia halophila as Celeribacter halophilus comb. nov.</title>
        <authorList>
            <person name="Lai Q."/>
            <person name="Cao J."/>
            <person name="Yuan J."/>
            <person name="Li F."/>
            <person name="Shao Z."/>
        </authorList>
    </citation>
    <scope>NUCLEOTIDE SEQUENCE [LARGE SCALE GENOMIC DNA]</scope>
    <source>
        <strain evidence="2">P73</strain>
    </source>
</reference>
<gene>
    <name evidence="2" type="ORF">P73_1332</name>
</gene>
<dbReference type="SUPFAM" id="SSF54975">
    <property type="entry name" value="Acylphosphatase/BLUF domain-like"/>
    <property type="match status" value="1"/>
</dbReference>
<dbReference type="InterPro" id="IPR007024">
    <property type="entry name" value="BLUF_domain"/>
</dbReference>
<dbReference type="KEGG" id="cid:P73_1332"/>
<dbReference type="Gene3D" id="3.30.70.100">
    <property type="match status" value="1"/>
</dbReference>
<sequence length="164" mass="18312">MSHTLVLYRSIATYDDFHPSDLEILRRSLAFNSRHGVTGLLLRVDGQFVQALHGAAPVIAELLQRIALDPRHREMDILLEEPADAVSPYGDWSMGYDSLLGFQFGLDLAADGSYPPLPESRVQKIRDFMENAARGVSDFGSGFPYARKSGEDDRAYIARLERLA</sequence>